<organism evidence="1 2">
    <name type="scientific">Caligus rogercresseyi</name>
    <name type="common">Sea louse</name>
    <dbReference type="NCBI Taxonomy" id="217165"/>
    <lineage>
        <taxon>Eukaryota</taxon>
        <taxon>Metazoa</taxon>
        <taxon>Ecdysozoa</taxon>
        <taxon>Arthropoda</taxon>
        <taxon>Crustacea</taxon>
        <taxon>Multicrustacea</taxon>
        <taxon>Hexanauplia</taxon>
        <taxon>Copepoda</taxon>
        <taxon>Siphonostomatoida</taxon>
        <taxon>Caligidae</taxon>
        <taxon>Caligus</taxon>
    </lineage>
</organism>
<accession>A0A7T8K0J5</accession>
<sequence>PFHKSYIEAIKRPRAALGGGISLLRKIIPKIYIKIFISLTSILQWSGEDWLL</sequence>
<feature type="non-terminal residue" evidence="1">
    <location>
        <position position="52"/>
    </location>
</feature>
<dbReference type="EMBL" id="CP045898">
    <property type="protein sequence ID" value="QQP40525.1"/>
    <property type="molecule type" value="Genomic_DNA"/>
</dbReference>
<gene>
    <name evidence="1" type="ORF">FKW44_014595</name>
</gene>
<evidence type="ECO:0000313" key="2">
    <source>
        <dbReference type="Proteomes" id="UP000595437"/>
    </source>
</evidence>
<evidence type="ECO:0000313" key="1">
    <source>
        <dbReference type="EMBL" id="QQP40525.1"/>
    </source>
</evidence>
<reference evidence="2" key="1">
    <citation type="submission" date="2021-01" db="EMBL/GenBank/DDBJ databases">
        <title>Caligus Genome Assembly.</title>
        <authorList>
            <person name="Gallardo-Escarate C."/>
        </authorList>
    </citation>
    <scope>NUCLEOTIDE SEQUENCE [LARGE SCALE GENOMIC DNA]</scope>
</reference>
<name>A0A7T8K0J5_CALRO</name>
<protein>
    <submittedName>
        <fullName evidence="1">Uncharacterized protein</fullName>
    </submittedName>
</protein>
<proteinExistence type="predicted"/>
<feature type="non-terminal residue" evidence="1">
    <location>
        <position position="1"/>
    </location>
</feature>
<dbReference type="Proteomes" id="UP000595437">
    <property type="component" value="Chromosome 9"/>
</dbReference>
<dbReference type="AlphaFoldDB" id="A0A7T8K0J5"/>
<keyword evidence="2" id="KW-1185">Reference proteome</keyword>